<keyword evidence="15" id="KW-0594">Phospholipid biosynthesis</keyword>
<evidence type="ECO:0000313" key="24">
    <source>
        <dbReference type="Proteomes" id="UP000054495"/>
    </source>
</evidence>
<feature type="zinc finger region" description="C3H1-type" evidence="17">
    <location>
        <begin position="642"/>
        <end position="669"/>
    </location>
</feature>
<feature type="transmembrane region" description="Helical" evidence="20">
    <location>
        <begin position="142"/>
        <end position="166"/>
    </location>
</feature>
<evidence type="ECO:0000256" key="8">
    <source>
        <dbReference type="ARBA" id="ARBA00022516"/>
    </source>
</evidence>
<feature type="domain" description="C3H1-type" evidence="21">
    <location>
        <begin position="642"/>
        <end position="669"/>
    </location>
</feature>
<dbReference type="SMART" id="SM00443">
    <property type="entry name" value="G_patch"/>
    <property type="match status" value="1"/>
</dbReference>
<evidence type="ECO:0000256" key="13">
    <source>
        <dbReference type="ARBA" id="ARBA00023098"/>
    </source>
</evidence>
<evidence type="ECO:0000256" key="7">
    <source>
        <dbReference type="ARBA" id="ARBA00012487"/>
    </source>
</evidence>
<evidence type="ECO:0000256" key="12">
    <source>
        <dbReference type="ARBA" id="ARBA00022989"/>
    </source>
</evidence>
<comment type="function">
    <text evidence="2">Transcription repressor.</text>
</comment>
<keyword evidence="24" id="KW-1185">Reference proteome</keyword>
<proteinExistence type="inferred from homology"/>
<dbReference type="SMART" id="SM00356">
    <property type="entry name" value="ZnF_C3H1"/>
    <property type="match status" value="1"/>
</dbReference>
<feature type="transmembrane region" description="Helical" evidence="20">
    <location>
        <begin position="402"/>
        <end position="428"/>
    </location>
</feature>
<keyword evidence="8" id="KW-0444">Lipid biosynthesis</keyword>
<feature type="region of interest" description="Disordered" evidence="19">
    <location>
        <begin position="1"/>
        <end position="58"/>
    </location>
</feature>
<evidence type="ECO:0000259" key="22">
    <source>
        <dbReference type="PROSITE" id="PS50174"/>
    </source>
</evidence>
<dbReference type="InterPro" id="IPR000571">
    <property type="entry name" value="Znf_CCCH"/>
</dbReference>
<dbReference type="PROSITE" id="PS50103">
    <property type="entry name" value="ZF_C3H1"/>
    <property type="match status" value="1"/>
</dbReference>
<dbReference type="GO" id="GO:0004605">
    <property type="term" value="F:phosphatidate cytidylyltransferase activity"/>
    <property type="evidence" value="ECO:0007669"/>
    <property type="project" value="UniProtKB-EC"/>
</dbReference>
<dbReference type="GO" id="GO:0005789">
    <property type="term" value="C:endoplasmic reticulum membrane"/>
    <property type="evidence" value="ECO:0007669"/>
    <property type="project" value="TreeGrafter"/>
</dbReference>
<comment type="similarity">
    <text evidence="6 18">Belongs to the CDS family.</text>
</comment>
<dbReference type="UniPathway" id="UPA00557">
    <property type="reaction ID" value="UER00614"/>
</dbReference>
<keyword evidence="10 18" id="KW-0812">Transmembrane</keyword>
<evidence type="ECO:0000259" key="21">
    <source>
        <dbReference type="PROSITE" id="PS50103"/>
    </source>
</evidence>
<feature type="transmembrane region" description="Helical" evidence="20">
    <location>
        <begin position="329"/>
        <end position="352"/>
    </location>
</feature>
<dbReference type="Proteomes" id="UP000054495">
    <property type="component" value="Unassembled WGS sequence"/>
</dbReference>
<dbReference type="AlphaFoldDB" id="A0A0D6LLJ3"/>
<evidence type="ECO:0000256" key="2">
    <source>
        <dbReference type="ARBA" id="ARBA00004062"/>
    </source>
</evidence>
<feature type="region of interest" description="Disordered" evidence="19">
    <location>
        <begin position="953"/>
        <end position="975"/>
    </location>
</feature>
<keyword evidence="13" id="KW-0443">Lipid metabolism</keyword>
<dbReference type="InterPro" id="IPR016720">
    <property type="entry name" value="PC_Trfase_euk"/>
</dbReference>
<evidence type="ECO:0000256" key="5">
    <source>
        <dbReference type="ARBA" id="ARBA00005189"/>
    </source>
</evidence>
<gene>
    <name evidence="23" type="ORF">ANCCEY_07946</name>
</gene>
<dbReference type="Pfam" id="PF01585">
    <property type="entry name" value="G-patch"/>
    <property type="match status" value="1"/>
</dbReference>
<keyword evidence="17" id="KW-0479">Metal-binding</keyword>
<evidence type="ECO:0000256" key="20">
    <source>
        <dbReference type="SAM" id="Phobius"/>
    </source>
</evidence>
<keyword evidence="16" id="KW-1208">Phospholipid metabolism</keyword>
<feature type="region of interest" description="Disordered" evidence="19">
    <location>
        <begin position="747"/>
        <end position="771"/>
    </location>
</feature>
<evidence type="ECO:0000256" key="19">
    <source>
        <dbReference type="SAM" id="MobiDB-lite"/>
    </source>
</evidence>
<evidence type="ECO:0000256" key="17">
    <source>
        <dbReference type="PROSITE-ProRule" id="PRU00723"/>
    </source>
</evidence>
<feature type="domain" description="G-patch" evidence="22">
    <location>
        <begin position="789"/>
        <end position="835"/>
    </location>
</feature>
<comment type="pathway">
    <text evidence="5">Lipid metabolism.</text>
</comment>
<feature type="compositionally biased region" description="Basic and acidic residues" evidence="19">
    <location>
        <begin position="44"/>
        <end position="53"/>
    </location>
</feature>
<evidence type="ECO:0000256" key="9">
    <source>
        <dbReference type="ARBA" id="ARBA00022679"/>
    </source>
</evidence>
<evidence type="ECO:0000256" key="14">
    <source>
        <dbReference type="ARBA" id="ARBA00023136"/>
    </source>
</evidence>
<dbReference type="PANTHER" id="PTHR13773:SF8">
    <property type="entry name" value="PHOSPHATIDATE CYTIDYLYLTRANSFERASE, PHOTORECEPTOR-SPECIFIC"/>
    <property type="match status" value="1"/>
</dbReference>
<keyword evidence="9 18" id="KW-0808">Transferase</keyword>
<dbReference type="GO" id="GO:0016024">
    <property type="term" value="P:CDP-diacylglycerol biosynthetic process"/>
    <property type="evidence" value="ECO:0007669"/>
    <property type="project" value="UniProtKB-UniPathway"/>
</dbReference>
<comment type="pathway">
    <text evidence="4 18">Phospholipid metabolism; CDP-diacylglycerol biosynthesis; CDP-diacylglycerol from sn-glycerol 3-phosphate: step 3/3.</text>
</comment>
<dbReference type="GO" id="GO:0003676">
    <property type="term" value="F:nucleic acid binding"/>
    <property type="evidence" value="ECO:0007669"/>
    <property type="project" value="InterPro"/>
</dbReference>
<evidence type="ECO:0000256" key="18">
    <source>
        <dbReference type="RuleBase" id="RU003938"/>
    </source>
</evidence>
<reference evidence="23 24" key="1">
    <citation type="submission" date="2013-05" db="EMBL/GenBank/DDBJ databases">
        <title>Draft genome of the parasitic nematode Anyclostoma ceylanicum.</title>
        <authorList>
            <person name="Mitreva M."/>
        </authorList>
    </citation>
    <scope>NUCLEOTIDE SEQUENCE [LARGE SCALE GENOMIC DNA]</scope>
</reference>
<feature type="transmembrane region" description="Helical" evidence="20">
    <location>
        <begin position="213"/>
        <end position="232"/>
    </location>
</feature>
<comment type="subcellular location">
    <subcellularLocation>
        <location evidence="3">Membrane</location>
        <topology evidence="3">Multi-pass membrane protein</topology>
    </subcellularLocation>
</comment>
<dbReference type="PROSITE" id="PS50174">
    <property type="entry name" value="G_PATCH"/>
    <property type="match status" value="1"/>
</dbReference>
<feature type="transmembrane region" description="Helical" evidence="20">
    <location>
        <begin position="118"/>
        <end position="136"/>
    </location>
</feature>
<evidence type="ECO:0000256" key="15">
    <source>
        <dbReference type="ARBA" id="ARBA00023209"/>
    </source>
</evidence>
<keyword evidence="11 18" id="KW-0548">Nucleotidyltransferase</keyword>
<dbReference type="EMBL" id="KE125014">
    <property type="protein sequence ID" value="EPB72950.1"/>
    <property type="molecule type" value="Genomic_DNA"/>
</dbReference>
<evidence type="ECO:0000256" key="1">
    <source>
        <dbReference type="ARBA" id="ARBA00001698"/>
    </source>
</evidence>
<dbReference type="Pfam" id="PF01148">
    <property type="entry name" value="CTP_transf_1"/>
    <property type="match status" value="1"/>
</dbReference>
<keyword evidence="17" id="KW-0863">Zinc-finger</keyword>
<feature type="transmembrane region" description="Helical" evidence="20">
    <location>
        <begin position="295"/>
        <end position="317"/>
    </location>
</feature>
<accession>A0A0D6LLJ3</accession>
<sequence length="975" mass="110184">MTPSRAARSRHALPKSARNAFPSTLIVMAETSNEDAVRQRKHHGPPEDVRPTSDESDMDGIVHDEESSIECFSDAAAKQSAQRPSISGLTKIIPQDTGSMGELVDSVLAPLPARWRNWVVRGVFTVIMVSMFSFIVSRGPTWLMALVFAIQFKCFHEIISIGLAVYRMYDFPWFRLLSWYFLVTSNYFFFGESLIDYWAILLRKDNFLQFLNSYHRLISFGLYCLGFVWFVLSLKKGYYMRQFSLMLQHVSFSFYLVRLDTYNTLANPPPMNPSHVFFGDNLIKGVRPKKNPNMFLVPVAMIICCDVMSYMFGFFFGRTPLIKLSPKKTWEGFIGGAISTVFFGVLLSYSLYNRPFFVCPVEDYYIDNTNCTIPSSFQLQQYPLPRPFSWIFTALKRDPHVYIFPFVGHAIVMALFASLLGPFGGFFASGFKRAFKIKDFGDVIPGHGGLMDRFDCQLLMGTFVSVYIHTFIRVPNPAKLVTQILWLQPEDQIANLLVGGSFTESFWRENPLALKFWLESHPSTLWTEIALIDEQLSASPGDEERAALLEMRSDLLELVQLLKEQAEEDAARDDNQQLPPADSSTGVEDFDDFIGMRCMAPYPKANLPVSHHAAIILEVLPIDPAAIDKGLQAKVLYSHPMLNAMRPCSHFLAGTCRFEGKCKFSHGEMVKMDELNGYKDPNFDSLAIGSLVLVSVNSTPPLWEIGRLMAIDNDEVAVKILKSNSELSSKLDQIVPLDCEVEERSDDVPVPNLDEHASLDDEVPNNSWTEQKGDRCGNITVGDLGNWQGGGFGLKLMQKMGYKLGEGLGKNSDGIVHAIQAKICPKNSSVDACMNAKVKVVDGIQRVKTRVREEMKHTHNAVDVDIFAFLNRKLEQPPVKSEQEELKEERRMLAKSSSKALGLQGLDLESELKQLRSKEKKLLEGIARNKHDKRTLDRLKNGLAEVERAIEKTQAKQQRVHSELGDRQKRKKDIF</sequence>
<dbReference type="PANTHER" id="PTHR13773">
    <property type="entry name" value="PHOSPHATIDATE CYTIDYLYLTRANSFERASE"/>
    <property type="match status" value="1"/>
</dbReference>
<evidence type="ECO:0000256" key="16">
    <source>
        <dbReference type="ARBA" id="ARBA00023264"/>
    </source>
</evidence>
<dbReference type="InterPro" id="IPR000374">
    <property type="entry name" value="PC_trans"/>
</dbReference>
<keyword evidence="14 20" id="KW-0472">Membrane</keyword>
<evidence type="ECO:0000256" key="4">
    <source>
        <dbReference type="ARBA" id="ARBA00005119"/>
    </source>
</evidence>
<dbReference type="PROSITE" id="PS01315">
    <property type="entry name" value="CDS"/>
    <property type="match status" value="1"/>
</dbReference>
<protein>
    <recommendedName>
        <fullName evidence="7 18">Phosphatidate cytidylyltransferase</fullName>
        <ecNumber evidence="7 18">2.7.7.41</ecNumber>
    </recommendedName>
</protein>
<dbReference type="Gene3D" id="2.30.30.1190">
    <property type="match status" value="1"/>
</dbReference>
<keyword evidence="12 20" id="KW-1133">Transmembrane helix</keyword>
<organism evidence="23 24">
    <name type="scientific">Ancylostoma ceylanicum</name>
    <dbReference type="NCBI Taxonomy" id="53326"/>
    <lineage>
        <taxon>Eukaryota</taxon>
        <taxon>Metazoa</taxon>
        <taxon>Ecdysozoa</taxon>
        <taxon>Nematoda</taxon>
        <taxon>Chromadorea</taxon>
        <taxon>Rhabditida</taxon>
        <taxon>Rhabditina</taxon>
        <taxon>Rhabditomorpha</taxon>
        <taxon>Strongyloidea</taxon>
        <taxon>Ancylostomatidae</taxon>
        <taxon>Ancylostomatinae</taxon>
        <taxon>Ancylostoma</taxon>
    </lineage>
</organism>
<feature type="transmembrane region" description="Helical" evidence="20">
    <location>
        <begin position="178"/>
        <end position="201"/>
    </location>
</feature>
<dbReference type="Pfam" id="PF00642">
    <property type="entry name" value="zf-CCCH"/>
    <property type="match status" value="1"/>
</dbReference>
<evidence type="ECO:0000313" key="23">
    <source>
        <dbReference type="EMBL" id="EPB72950.1"/>
    </source>
</evidence>
<evidence type="ECO:0000256" key="10">
    <source>
        <dbReference type="ARBA" id="ARBA00022692"/>
    </source>
</evidence>
<evidence type="ECO:0000256" key="11">
    <source>
        <dbReference type="ARBA" id="ARBA00022695"/>
    </source>
</evidence>
<dbReference type="GO" id="GO:0008270">
    <property type="term" value="F:zinc ion binding"/>
    <property type="evidence" value="ECO:0007669"/>
    <property type="project" value="UniProtKB-KW"/>
</dbReference>
<evidence type="ECO:0000256" key="6">
    <source>
        <dbReference type="ARBA" id="ARBA00010185"/>
    </source>
</evidence>
<name>A0A0D6LLJ3_9BILA</name>
<comment type="catalytic activity">
    <reaction evidence="1 18">
        <text>a 1,2-diacyl-sn-glycero-3-phosphate + CTP + H(+) = a CDP-1,2-diacyl-sn-glycerol + diphosphate</text>
        <dbReference type="Rhea" id="RHEA:16229"/>
        <dbReference type="ChEBI" id="CHEBI:15378"/>
        <dbReference type="ChEBI" id="CHEBI:33019"/>
        <dbReference type="ChEBI" id="CHEBI:37563"/>
        <dbReference type="ChEBI" id="CHEBI:58332"/>
        <dbReference type="ChEBI" id="CHEBI:58608"/>
        <dbReference type="EC" id="2.7.7.41"/>
    </reaction>
</comment>
<dbReference type="InterPro" id="IPR000467">
    <property type="entry name" value="G_patch_dom"/>
</dbReference>
<evidence type="ECO:0000256" key="3">
    <source>
        <dbReference type="ARBA" id="ARBA00004141"/>
    </source>
</evidence>
<dbReference type="CDD" id="cd20384">
    <property type="entry name" value="Tudor_ZGPAT"/>
    <property type="match status" value="1"/>
</dbReference>
<dbReference type="EC" id="2.7.7.41" evidence="7 18"/>
<keyword evidence="17" id="KW-0862">Zinc</keyword>